<feature type="region of interest" description="Disordered" evidence="2">
    <location>
        <begin position="1717"/>
        <end position="1763"/>
    </location>
</feature>
<name>A0A8J2SGZ0_9STRA</name>
<feature type="compositionally biased region" description="Basic and acidic residues" evidence="2">
    <location>
        <begin position="955"/>
        <end position="977"/>
    </location>
</feature>
<feature type="region of interest" description="Disordered" evidence="2">
    <location>
        <begin position="1966"/>
        <end position="1988"/>
    </location>
</feature>
<feature type="region of interest" description="Disordered" evidence="2">
    <location>
        <begin position="921"/>
        <end position="1002"/>
    </location>
</feature>
<evidence type="ECO:0000313" key="3">
    <source>
        <dbReference type="EMBL" id="CAH0367574.1"/>
    </source>
</evidence>
<feature type="compositionally biased region" description="Low complexity" evidence="2">
    <location>
        <begin position="436"/>
        <end position="452"/>
    </location>
</feature>
<comment type="caution">
    <text evidence="3">The sequence shown here is derived from an EMBL/GenBank/DDBJ whole genome shotgun (WGS) entry which is preliminary data.</text>
</comment>
<feature type="coiled-coil region" evidence="1">
    <location>
        <begin position="207"/>
        <end position="323"/>
    </location>
</feature>
<keyword evidence="1" id="KW-0175">Coiled coil</keyword>
<feature type="compositionally biased region" description="Acidic residues" evidence="2">
    <location>
        <begin position="1718"/>
        <end position="1729"/>
    </location>
</feature>
<feature type="compositionally biased region" description="Basic and acidic residues" evidence="2">
    <location>
        <begin position="142"/>
        <end position="184"/>
    </location>
</feature>
<dbReference type="EMBL" id="CAKKNE010000002">
    <property type="protein sequence ID" value="CAH0367574.1"/>
    <property type="molecule type" value="Genomic_DNA"/>
</dbReference>
<feature type="compositionally biased region" description="Low complexity" evidence="2">
    <location>
        <begin position="1054"/>
        <end position="1063"/>
    </location>
</feature>
<dbReference type="PANTHER" id="PTHR45615:SF66">
    <property type="entry name" value="CARD DOMAIN-CONTAINING PROTEIN"/>
    <property type="match status" value="1"/>
</dbReference>
<feature type="region of interest" description="Disordered" evidence="2">
    <location>
        <begin position="670"/>
        <end position="747"/>
    </location>
</feature>
<keyword evidence="4" id="KW-1185">Reference proteome</keyword>
<feature type="region of interest" description="Disordered" evidence="2">
    <location>
        <begin position="1"/>
        <end position="22"/>
    </location>
</feature>
<reference evidence="3" key="1">
    <citation type="submission" date="2021-11" db="EMBL/GenBank/DDBJ databases">
        <authorList>
            <consortium name="Genoscope - CEA"/>
            <person name="William W."/>
        </authorList>
    </citation>
    <scope>NUCLEOTIDE SEQUENCE</scope>
</reference>
<accession>A0A8J2SGZ0</accession>
<feature type="compositionally biased region" description="Basic and acidic residues" evidence="2">
    <location>
        <begin position="726"/>
        <end position="747"/>
    </location>
</feature>
<protein>
    <submittedName>
        <fullName evidence="3">Uncharacterized protein</fullName>
    </submittedName>
</protein>
<proteinExistence type="predicted"/>
<feature type="region of interest" description="Disordered" evidence="2">
    <location>
        <begin position="130"/>
        <end position="184"/>
    </location>
</feature>
<feature type="compositionally biased region" description="Basic and acidic residues" evidence="2">
    <location>
        <begin position="12"/>
        <end position="22"/>
    </location>
</feature>
<dbReference type="Proteomes" id="UP000789595">
    <property type="component" value="Unassembled WGS sequence"/>
</dbReference>
<evidence type="ECO:0000256" key="2">
    <source>
        <dbReference type="SAM" id="MobiDB-lite"/>
    </source>
</evidence>
<feature type="compositionally biased region" description="Basic and acidic residues" evidence="2">
    <location>
        <begin position="922"/>
        <end position="945"/>
    </location>
</feature>
<feature type="compositionally biased region" description="Basic residues" evidence="2">
    <location>
        <begin position="1"/>
        <end position="11"/>
    </location>
</feature>
<feature type="compositionally biased region" description="Basic and acidic residues" evidence="2">
    <location>
        <begin position="680"/>
        <end position="692"/>
    </location>
</feature>
<feature type="region of interest" description="Disordered" evidence="2">
    <location>
        <begin position="1041"/>
        <end position="1068"/>
    </location>
</feature>
<dbReference type="PANTHER" id="PTHR45615">
    <property type="entry name" value="MYOSIN HEAVY CHAIN, NON-MUSCLE"/>
    <property type="match status" value="1"/>
</dbReference>
<feature type="coiled-coil region" evidence="1">
    <location>
        <begin position="1127"/>
        <end position="1161"/>
    </location>
</feature>
<feature type="coiled-coil region" evidence="1">
    <location>
        <begin position="1470"/>
        <end position="1531"/>
    </location>
</feature>
<organism evidence="3 4">
    <name type="scientific">Pelagomonas calceolata</name>
    <dbReference type="NCBI Taxonomy" id="35677"/>
    <lineage>
        <taxon>Eukaryota</taxon>
        <taxon>Sar</taxon>
        <taxon>Stramenopiles</taxon>
        <taxon>Ochrophyta</taxon>
        <taxon>Pelagophyceae</taxon>
        <taxon>Pelagomonadales</taxon>
        <taxon>Pelagomonadaceae</taxon>
        <taxon>Pelagomonas</taxon>
    </lineage>
</organism>
<gene>
    <name evidence="3" type="ORF">PECAL_2P06020</name>
</gene>
<evidence type="ECO:0000313" key="4">
    <source>
        <dbReference type="Proteomes" id="UP000789595"/>
    </source>
</evidence>
<evidence type="ECO:0000256" key="1">
    <source>
        <dbReference type="SAM" id="Coils"/>
    </source>
</evidence>
<feature type="coiled-coil region" evidence="1">
    <location>
        <begin position="1205"/>
        <end position="1235"/>
    </location>
</feature>
<feature type="coiled-coil region" evidence="1">
    <location>
        <begin position="584"/>
        <end position="611"/>
    </location>
</feature>
<sequence length="2141" mass="232124">MGRGAGAKRRGHDGSQTEGERRYEMLAESRNLMRRIDAKLQDVVSGPPSLKGSDVYGQQMDTSAALNRTEDSRRELEALLKSVAEAVRPKDDEDVLEEPIDLEVTEQPFEDGKRAIAKAREELLEAASRAKEDVATGSSSQRLKETLMETTESLKSKERALADARKRASELKNEASLEKSSADQARKAFATVEEKRSLREGQWLDVVEKYEDTIASLEAERAALDQKLRVLEQTSRDKDLQVHLEGEGGFGAEDSKYAALQAEIDRLHDEIDRLMNEPGSGAELMKRKFLEEQRRREELEARLRELEAQSRSMKDQLAAEARRADELSAKLMFASAPTEDPALQARLRDLEAQLAAIPQPEPPPQKVETMERGSLATDHELEICVLRKENADLKLSLEKAQQTLAKAQKVLKQAPDAAAAAARDEELERLREALAQAKRAAEETAAATPVEAPTTGATTPVDDDREAQLDELRKLLEKSSDENKQLKQQYSEELELERKRAKARETAAMRAHQKLIAELEHRAKLAEKESSNATALSEALRGEVSHLSTRLTKGTDLLENVLEDDDFERRPIEVFLDEADRLRKAKTSQRLEKAERSLQRATMRKTNLAAVFASRLAKKARVSFDDAAAGLEEEDPEVAKRRRIREAILLFAVRLKRMQDLAEETGEKMADIMDCGAPPVKEEPEVVPKEPVVEPPPEEARPTTPASTGSKAPPNTPFPAVESSDPELRERLGDLEEQLRGAAAAREDLERELAEARSAKDSLTADYEARLAEAQSMYDALVADHEAAARGAADRADADLACVRAKDHFLQSCEDAAAAAAAAAHERDAALAEARTAAARAEERARAALGNVEGAAGARLAELEDLVASYDLRFGAEAAVVRAKDGELARLAPLLSRAAAEAVVVDAKDAELKRAGAALAEARSDADKAAEELGKARDAAARSEDATEPEAAAPDTRDEELARLRAELADARGREATETTAAEATDSAEEPPVPPLVSRAPRDLRGDLVASVRSLGSPRRDPAAEAAAIAAAVRVARAASRRIKSHGDEPDDAPAPVAAPAADGTDGEPSALRLAVAARAEASRIRADAEAEAARIVDAATAEAARITGDAAALMRREAVEARDGPSEELTDAAAEAKRLLSEAEAEATRVKTEAAEAAARIRAEAAATGGGDPAAVEAAVAEALAAAVPEAVRTALAANDAAHREEAEALARRVQAKLEALKKLTRALAKLRMQVSQEAAPEETTSIKCSADAKTALFRSSDAWAAAMEAIEPSIAALLDSLAAAARENDEDRVSSLKAALAEQDVAELGRALARLRDGRWAQAPGNPDGTQWDVEFRDTFSDAKEGRKDERMVWRPRIPAVKNDGPREVALVEALAKQPLGELAAAASVEYKKLVAQCASAETSRRDKIDVADDLRLGCRSYHALRDAVDAVGGWAAAILTEDGTPDDAIELDTWPCDDRARMQHVLLEHLRGETSRLEEKARETSRKLREARGASHAQADELVSNKLRKALAREADRISQAAVAAERARVASEFGVHTLPEIVDSCASPIMWDSYDEATQSSPVGFASPSFDAACQSVVYQSEEGSQCESPSRRELVYTATKQAIALNSKTVAELEAERLRHGAKILDHEAAVAALEATVALMNSQNEDLASQLAMSRDEASKHLEVQVQLQRRLQKLLAQASELNAERAGLVFDKARESAALDNVERRLADLQEGSEDDSDEDEEPSRPASALPSRATTAAIDSRPSTGALSDLQGRDPSFDRHVRRALRYQRRTLGQRLKTILRRINQVDAEKDLLTEKIVATQWVHRQPQVVVSGKPYAHIAQYARAHQRSQSARTWKQGSTLGGVLPPSLRGPVLDLLPPIALPNGSGSPKDFRPGRVLKVPMEHIGMDPLGSPGKALSIRKPPLFSDGSMRHRRGSRCSTPEKADVLAYCHANDENCTRDNRDARIVDQRIADQTPLRTPEGFSVARSPEASSPNKHNFAWSPDRRVVARKFEREDTPPDMAATVQAGDAEVIVGRVTNQNEVLAEDLAEKAEECTSFMGSPVLATVGPPTWKPPEPDPDAPPGATIYVPYAPAFGGRSAKRANGGRALRPNRGMLTVADAGKRLEESLSSAQDALERRKRVVHTTVPRASGA</sequence>
<feature type="region of interest" description="Disordered" evidence="2">
    <location>
        <begin position="436"/>
        <end position="465"/>
    </location>
</feature>